<dbReference type="EMBL" id="AP025225">
    <property type="protein sequence ID" value="BDB96133.1"/>
    <property type="molecule type" value="Genomic_DNA"/>
</dbReference>
<dbReference type="PANTHER" id="PTHR11761">
    <property type="entry name" value="50S/60S RIBOSOMAL PROTEIN L14/L23"/>
    <property type="match status" value="1"/>
</dbReference>
<dbReference type="Proteomes" id="UP001320209">
    <property type="component" value="Chromosome"/>
</dbReference>
<dbReference type="InterPro" id="IPR000218">
    <property type="entry name" value="Ribosomal_uL14"/>
</dbReference>
<dbReference type="CDD" id="cd00337">
    <property type="entry name" value="Ribosomal_uL14"/>
    <property type="match status" value="1"/>
</dbReference>
<dbReference type="InterPro" id="IPR005745">
    <property type="entry name" value="Ribosomal_uL14_bac-type"/>
</dbReference>
<comment type="similarity">
    <text evidence="3 4">Belongs to the universal ribosomal protein uL14 family.</text>
</comment>
<evidence type="ECO:0000313" key="6">
    <source>
        <dbReference type="EMBL" id="BDB96133.1"/>
    </source>
</evidence>
<dbReference type="InterPro" id="IPR036853">
    <property type="entry name" value="Ribosomal_uL14_sf"/>
</dbReference>
<keyword evidence="3 5" id="KW-0699">rRNA-binding</keyword>
<evidence type="ECO:0000256" key="2">
    <source>
        <dbReference type="ARBA" id="ARBA00023274"/>
    </source>
</evidence>
<evidence type="ECO:0000256" key="1">
    <source>
        <dbReference type="ARBA" id="ARBA00022980"/>
    </source>
</evidence>
<evidence type="ECO:0000256" key="5">
    <source>
        <dbReference type="RuleBase" id="RU003950"/>
    </source>
</evidence>
<sequence length="158" mass="17452">MLDNSCELCGRSDIFLAISENFGYNHRDGFVLCGSCIMIQMQTRLKVADNSGAKELMCIKVIGGSKRRYAVVGDVIIVSVKEAIPHSKVKEGTVQRAVIVRTANSIKRKDGSVIRFDDNAAILINKQNEPMGTRVFGPVPRELRDGFLKIVSLAPEVW</sequence>
<gene>
    <name evidence="3 6" type="primary">rplN</name>
    <name evidence="6" type="ORF">HYD_2660</name>
</gene>
<proteinExistence type="inferred from homology"/>
<reference evidence="6" key="1">
    <citation type="submission" date="2021-10" db="EMBL/GenBank/DDBJ databases">
        <title>Genome Sequence of The Candidatus Hydrogeosomobacter endosymbioticus, an Intracellular Bacterial Symbiont of the Anaerobic Ciliate GW7.</title>
        <authorList>
            <person name="Shiohama Y."/>
            <person name="Shinzato N."/>
        </authorList>
    </citation>
    <scope>NUCLEOTIDE SEQUENCE [LARGE SCALE GENOMIC DNA]</scope>
    <source>
        <strain evidence="6">200920</strain>
    </source>
</reference>
<dbReference type="SUPFAM" id="SSF50193">
    <property type="entry name" value="Ribosomal protein L14"/>
    <property type="match status" value="1"/>
</dbReference>
<keyword evidence="7" id="KW-1185">Reference proteome</keyword>
<evidence type="ECO:0000256" key="4">
    <source>
        <dbReference type="RuleBase" id="RU003949"/>
    </source>
</evidence>
<dbReference type="NCBIfam" id="TIGR01067">
    <property type="entry name" value="rplN_bact"/>
    <property type="match status" value="1"/>
</dbReference>
<protein>
    <recommendedName>
        <fullName evidence="3">Large ribosomal subunit protein uL14</fullName>
    </recommendedName>
</protein>
<dbReference type="HAMAP" id="MF_01367">
    <property type="entry name" value="Ribosomal_uL14"/>
    <property type="match status" value="1"/>
</dbReference>
<keyword evidence="1 3" id="KW-0689">Ribosomal protein</keyword>
<organism evidence="6 7">
    <name type="scientific">Candidatus Hydrogenosomobacter endosymbioticus</name>
    <dbReference type="NCBI Taxonomy" id="2558174"/>
    <lineage>
        <taxon>Bacteria</taxon>
        <taxon>Pseudomonadati</taxon>
        <taxon>Pseudomonadota</taxon>
        <taxon>Alphaproteobacteria</taxon>
        <taxon>Holosporales</taxon>
        <taxon>Holosporaceae</taxon>
        <taxon>Candidatus Hydrogenosomobacter</taxon>
    </lineage>
</organism>
<dbReference type="GO" id="GO:0005840">
    <property type="term" value="C:ribosome"/>
    <property type="evidence" value="ECO:0007669"/>
    <property type="project" value="UniProtKB-KW"/>
</dbReference>
<evidence type="ECO:0000256" key="3">
    <source>
        <dbReference type="HAMAP-Rule" id="MF_01367"/>
    </source>
</evidence>
<accession>A0ABM7V8N5</accession>
<dbReference type="Gene3D" id="2.40.150.20">
    <property type="entry name" value="Ribosomal protein L14"/>
    <property type="match status" value="1"/>
</dbReference>
<comment type="function">
    <text evidence="3 5">Binds to 23S rRNA. Forms part of two intersubunit bridges in the 70S ribosome.</text>
</comment>
<dbReference type="PANTHER" id="PTHR11761:SF3">
    <property type="entry name" value="LARGE RIBOSOMAL SUBUNIT PROTEIN UL14M"/>
    <property type="match status" value="1"/>
</dbReference>
<keyword evidence="2 3" id="KW-0687">Ribonucleoprotein</keyword>
<comment type="subunit">
    <text evidence="3">Part of the 50S ribosomal subunit. Forms a cluster with proteins L3 and L19. In the 70S ribosome, L14 and L19 interact and together make contacts with the 16S rRNA in bridges B5 and B8.</text>
</comment>
<dbReference type="Pfam" id="PF00238">
    <property type="entry name" value="Ribosomal_L14"/>
    <property type="match status" value="1"/>
</dbReference>
<keyword evidence="3 5" id="KW-0694">RNA-binding</keyword>
<name>A0ABM7V8N5_9PROT</name>
<dbReference type="SMART" id="SM01374">
    <property type="entry name" value="Ribosomal_L14"/>
    <property type="match status" value="1"/>
</dbReference>
<evidence type="ECO:0000313" key="7">
    <source>
        <dbReference type="Proteomes" id="UP001320209"/>
    </source>
</evidence>